<evidence type="ECO:0000259" key="3">
    <source>
        <dbReference type="SMART" id="SM01119"/>
    </source>
</evidence>
<dbReference type="SMART" id="SM01119">
    <property type="entry name" value="D-ser_dehydrat"/>
    <property type="match status" value="1"/>
</dbReference>
<accession>A0A381S691</accession>
<dbReference type="SUPFAM" id="SSF51419">
    <property type="entry name" value="PLP-binding barrel"/>
    <property type="match status" value="1"/>
</dbReference>
<evidence type="ECO:0000256" key="2">
    <source>
        <dbReference type="ARBA" id="ARBA00023239"/>
    </source>
</evidence>
<dbReference type="InterPro" id="IPR042208">
    <property type="entry name" value="D-ser_dehydrat-like_sf"/>
</dbReference>
<dbReference type="AlphaFoldDB" id="A0A381S691"/>
<dbReference type="GO" id="GO:0036088">
    <property type="term" value="P:D-serine catabolic process"/>
    <property type="evidence" value="ECO:0007669"/>
    <property type="project" value="TreeGrafter"/>
</dbReference>
<proteinExistence type="inferred from homology"/>
<feature type="domain" description="D-serine dehydratase-like" evidence="3">
    <location>
        <begin position="248"/>
        <end position="340"/>
    </location>
</feature>
<comment type="similarity">
    <text evidence="1">Belongs to the DSD1 family.</text>
</comment>
<dbReference type="InterPro" id="IPR026956">
    <property type="entry name" value="D-ser_dehydrat-like_dom"/>
</dbReference>
<dbReference type="PANTHER" id="PTHR28004">
    <property type="entry name" value="ZGC:162816-RELATED"/>
    <property type="match status" value="1"/>
</dbReference>
<dbReference type="Gene3D" id="2.40.37.20">
    <property type="entry name" value="D-serine dehydratase-like domain"/>
    <property type="match status" value="1"/>
</dbReference>
<organism evidence="4">
    <name type="scientific">marine metagenome</name>
    <dbReference type="NCBI Taxonomy" id="408172"/>
    <lineage>
        <taxon>unclassified sequences</taxon>
        <taxon>metagenomes</taxon>
        <taxon>ecological metagenomes</taxon>
    </lineage>
</organism>
<sequence length="357" mass="38435">MRMEIDQLETPCVLVDIGIAEANIDKFQAYCDVHGIKSRPHIKTHKLPRLAHRQVAVGGVGITCQKISEAEVMADAGIEDILITYNIIGKTKIAKLRALNGRCRLSVVADSDTVIRGLSDGFADAEQSLAVLIECDTGAGRCGVQTHEQAARLAQVVDALPGLHFAGLMTYPPFGSAQDQIDVNDWLVEAKLQINQAGLECDLISSGGSPNMWHAHTSEIATEHRSGTYVYNDRSLIEKGVCEVENCALTVLATVVSCPTDIRAIIDAGSKTLTSDLLGLNGYGYILGVNDASICALNEEHGTIDLSKTDWRPAIGERIRIIPNHCCVVSNIADSVWLVRDGQVVGEEKVAARGKVI</sequence>
<dbReference type="CDD" id="cd06820">
    <property type="entry name" value="PLPDE_III_LS_D-TA_like"/>
    <property type="match status" value="1"/>
</dbReference>
<keyword evidence="2" id="KW-0456">Lyase</keyword>
<dbReference type="InterPro" id="IPR001608">
    <property type="entry name" value="Ala_racemase_N"/>
</dbReference>
<name>A0A381S691_9ZZZZ</name>
<dbReference type="PANTHER" id="PTHR28004:SF2">
    <property type="entry name" value="D-SERINE DEHYDRATASE"/>
    <property type="match status" value="1"/>
</dbReference>
<dbReference type="InterPro" id="IPR029066">
    <property type="entry name" value="PLP-binding_barrel"/>
</dbReference>
<dbReference type="InterPro" id="IPR051466">
    <property type="entry name" value="D-amino_acid_metab_enzyme"/>
</dbReference>
<dbReference type="Pfam" id="PF01168">
    <property type="entry name" value="Ala_racemase_N"/>
    <property type="match status" value="1"/>
</dbReference>
<evidence type="ECO:0000256" key="1">
    <source>
        <dbReference type="ARBA" id="ARBA00005323"/>
    </source>
</evidence>
<dbReference type="GO" id="GO:0008721">
    <property type="term" value="F:D-serine ammonia-lyase activity"/>
    <property type="evidence" value="ECO:0007669"/>
    <property type="project" value="TreeGrafter"/>
</dbReference>
<reference evidence="4" key="1">
    <citation type="submission" date="2018-05" db="EMBL/GenBank/DDBJ databases">
        <authorList>
            <person name="Lanie J.A."/>
            <person name="Ng W.-L."/>
            <person name="Kazmierczak K.M."/>
            <person name="Andrzejewski T.M."/>
            <person name="Davidsen T.M."/>
            <person name="Wayne K.J."/>
            <person name="Tettelin H."/>
            <person name="Glass J.I."/>
            <person name="Rusch D."/>
            <person name="Podicherti R."/>
            <person name="Tsui H.-C.T."/>
            <person name="Winkler M.E."/>
        </authorList>
    </citation>
    <scope>NUCLEOTIDE SEQUENCE</scope>
</reference>
<gene>
    <name evidence="4" type="ORF">METZ01_LOCUS50621</name>
</gene>
<dbReference type="Gene3D" id="3.20.20.10">
    <property type="entry name" value="Alanine racemase"/>
    <property type="match status" value="1"/>
</dbReference>
<evidence type="ECO:0000313" key="4">
    <source>
        <dbReference type="EMBL" id="SUZ97767.1"/>
    </source>
</evidence>
<dbReference type="EMBL" id="UINC01002539">
    <property type="protein sequence ID" value="SUZ97767.1"/>
    <property type="molecule type" value="Genomic_DNA"/>
</dbReference>
<dbReference type="Pfam" id="PF14031">
    <property type="entry name" value="D-ser_dehydrat"/>
    <property type="match status" value="1"/>
</dbReference>
<protein>
    <recommendedName>
        <fullName evidence="3">D-serine dehydratase-like domain-containing protein</fullName>
    </recommendedName>
</protein>